<sequence length="242" mass="28021">MTEWISHRGYCADATENTEAAFDAAIDLGFEHLETDLRCTRDGHIVLCHDANLGRISPDKWKISDYTRREIEQVRLFNGEPLLFFDQFLDKYQHLRWILDIKPDSAEQTLQQLKKWQQQPEVEHFLRNRARYLMWGSTHEERLKSQMNDAFCLARDKACYRAGVAALVGIPQLGNIQDNQYYAVPPNLKGVPLLRPKLVQRYHQKGAKVIGYLPESVKEHEQAIKAGVDEILTNQAQLRGTF</sequence>
<accession>A0A432W9K5</accession>
<dbReference type="PANTHER" id="PTHR46211">
    <property type="entry name" value="GLYCEROPHOSPHORYL DIESTER PHOSPHODIESTERASE"/>
    <property type="match status" value="1"/>
</dbReference>
<protein>
    <recommendedName>
        <fullName evidence="1">GP-PDE domain-containing protein</fullName>
    </recommendedName>
</protein>
<dbReference type="InterPro" id="IPR017946">
    <property type="entry name" value="PLC-like_Pdiesterase_TIM-brl"/>
</dbReference>
<reference evidence="2 3" key="1">
    <citation type="journal article" date="2011" name="Front. Microbiol.">
        <title>Genomic signatures of strain selection and enhancement in Bacillus atrophaeus var. globigii, a historical biowarfare simulant.</title>
        <authorList>
            <person name="Gibbons H.S."/>
            <person name="Broomall S.M."/>
            <person name="McNew L.A."/>
            <person name="Daligault H."/>
            <person name="Chapman C."/>
            <person name="Bruce D."/>
            <person name="Karavis M."/>
            <person name="Krepps M."/>
            <person name="McGregor P.A."/>
            <person name="Hong C."/>
            <person name="Park K.H."/>
            <person name="Akmal A."/>
            <person name="Feldman A."/>
            <person name="Lin J.S."/>
            <person name="Chang W.E."/>
            <person name="Higgs B.W."/>
            <person name="Demirev P."/>
            <person name="Lindquist J."/>
            <person name="Liem A."/>
            <person name="Fochler E."/>
            <person name="Read T.D."/>
            <person name="Tapia R."/>
            <person name="Johnson S."/>
            <person name="Bishop-Lilly K.A."/>
            <person name="Detter C."/>
            <person name="Han C."/>
            <person name="Sozhamannan S."/>
            <person name="Rosenzweig C.N."/>
            <person name="Skowronski E.W."/>
        </authorList>
    </citation>
    <scope>NUCLEOTIDE SEQUENCE [LARGE SCALE GENOMIC DNA]</scope>
    <source>
        <strain evidence="2 3">MLST1</strain>
    </source>
</reference>
<proteinExistence type="predicted"/>
<feature type="domain" description="GP-PDE" evidence="1">
    <location>
        <begin position="2"/>
        <end position="242"/>
    </location>
</feature>
<dbReference type="AlphaFoldDB" id="A0A432W9K5"/>
<dbReference type="GO" id="GO:0008081">
    <property type="term" value="F:phosphoric diester hydrolase activity"/>
    <property type="evidence" value="ECO:0007669"/>
    <property type="project" value="InterPro"/>
</dbReference>
<dbReference type="EMBL" id="PIPL01000001">
    <property type="protein sequence ID" value="RUO26725.1"/>
    <property type="molecule type" value="Genomic_DNA"/>
</dbReference>
<dbReference type="PROSITE" id="PS51704">
    <property type="entry name" value="GP_PDE"/>
    <property type="match status" value="1"/>
</dbReference>
<dbReference type="OrthoDB" id="9795622at2"/>
<keyword evidence="3" id="KW-1185">Reference proteome</keyword>
<evidence type="ECO:0000259" key="1">
    <source>
        <dbReference type="PROSITE" id="PS51704"/>
    </source>
</evidence>
<dbReference type="SUPFAM" id="SSF51695">
    <property type="entry name" value="PLC-like phosphodiesterases"/>
    <property type="match status" value="1"/>
</dbReference>
<evidence type="ECO:0000313" key="2">
    <source>
        <dbReference type="EMBL" id="RUO26725.1"/>
    </source>
</evidence>
<gene>
    <name evidence="2" type="ORF">CWE09_08500</name>
</gene>
<name>A0A432W9K5_9GAMM</name>
<dbReference type="PANTHER" id="PTHR46211:SF14">
    <property type="entry name" value="GLYCEROPHOSPHODIESTER PHOSPHODIESTERASE"/>
    <property type="match status" value="1"/>
</dbReference>
<dbReference type="Proteomes" id="UP000288293">
    <property type="component" value="Unassembled WGS sequence"/>
</dbReference>
<dbReference type="InterPro" id="IPR030395">
    <property type="entry name" value="GP_PDE_dom"/>
</dbReference>
<dbReference type="RefSeq" id="WP_126803536.1">
    <property type="nucleotide sequence ID" value="NZ_PIPL01000001.1"/>
</dbReference>
<organism evidence="2 3">
    <name type="scientific">Aliidiomarina minuta</name>
    <dbReference type="NCBI Taxonomy" id="880057"/>
    <lineage>
        <taxon>Bacteria</taxon>
        <taxon>Pseudomonadati</taxon>
        <taxon>Pseudomonadota</taxon>
        <taxon>Gammaproteobacteria</taxon>
        <taxon>Alteromonadales</taxon>
        <taxon>Idiomarinaceae</taxon>
        <taxon>Aliidiomarina</taxon>
    </lineage>
</organism>
<dbReference type="Gene3D" id="3.20.20.190">
    <property type="entry name" value="Phosphatidylinositol (PI) phosphodiesterase"/>
    <property type="match status" value="1"/>
</dbReference>
<dbReference type="Pfam" id="PF03009">
    <property type="entry name" value="GDPD"/>
    <property type="match status" value="1"/>
</dbReference>
<evidence type="ECO:0000313" key="3">
    <source>
        <dbReference type="Proteomes" id="UP000288293"/>
    </source>
</evidence>
<comment type="caution">
    <text evidence="2">The sequence shown here is derived from an EMBL/GenBank/DDBJ whole genome shotgun (WGS) entry which is preliminary data.</text>
</comment>
<dbReference type="GO" id="GO:0006629">
    <property type="term" value="P:lipid metabolic process"/>
    <property type="evidence" value="ECO:0007669"/>
    <property type="project" value="InterPro"/>
</dbReference>